<feature type="site" description="Interaction with DNA" evidence="10">
    <location>
        <position position="144"/>
    </location>
</feature>
<dbReference type="PRINTS" id="PR00417">
    <property type="entry name" value="PRTPISMRASEI"/>
</dbReference>
<dbReference type="SMART" id="SM00493">
    <property type="entry name" value="TOPRIM"/>
    <property type="match status" value="1"/>
</dbReference>
<feature type="domain" description="Toprim" evidence="11">
    <location>
        <begin position="1"/>
        <end position="109"/>
    </location>
</feature>
<feature type="active site" description="O-(5'-phospho-DNA)-tyrosine intermediate" evidence="10">
    <location>
        <position position="314"/>
    </location>
</feature>
<evidence type="ECO:0000256" key="3">
    <source>
        <dbReference type="ARBA" id="ARBA00022723"/>
    </source>
</evidence>
<dbReference type="Gene3D" id="1.10.460.10">
    <property type="entry name" value="Topoisomerase I, domain 2"/>
    <property type="match status" value="1"/>
</dbReference>
<dbReference type="CDD" id="cd03363">
    <property type="entry name" value="TOPRIM_TopoIA_TopoI"/>
    <property type="match status" value="1"/>
</dbReference>
<dbReference type="EC" id="5.6.2.1" evidence="10"/>
<dbReference type="SMART" id="SM00437">
    <property type="entry name" value="TOP1Ac"/>
    <property type="match status" value="1"/>
</dbReference>
<keyword evidence="4" id="KW-0863">Zinc-finger</keyword>
<dbReference type="Gene3D" id="3.30.65.10">
    <property type="entry name" value="Bacterial Topoisomerase I, domain 1"/>
    <property type="match status" value="2"/>
</dbReference>
<keyword evidence="7 10" id="KW-0799">Topoisomerase</keyword>
<feature type="site" description="Interaction with DNA" evidence="10">
    <location>
        <position position="31"/>
    </location>
</feature>
<feature type="site" description="Interaction with DNA" evidence="10">
    <location>
        <position position="145"/>
    </location>
</feature>
<dbReference type="SUPFAM" id="SSF56712">
    <property type="entry name" value="Prokaryotic type I DNA topoisomerase"/>
    <property type="match status" value="1"/>
</dbReference>
<dbReference type="InterPro" id="IPR005733">
    <property type="entry name" value="TopoI_bac-type"/>
</dbReference>
<evidence type="ECO:0000259" key="11">
    <source>
        <dbReference type="PROSITE" id="PS50880"/>
    </source>
</evidence>
<dbReference type="Pfam" id="PF01751">
    <property type="entry name" value="Toprim"/>
    <property type="match status" value="1"/>
</dbReference>
<keyword evidence="5" id="KW-0862">Zinc</keyword>
<feature type="region of interest" description="Interaction with DNA" evidence="10">
    <location>
        <begin position="168"/>
        <end position="173"/>
    </location>
</feature>
<feature type="domain" description="Topo IA-type catalytic" evidence="12">
    <location>
        <begin position="134"/>
        <end position="568"/>
    </location>
</feature>
<evidence type="ECO:0000256" key="7">
    <source>
        <dbReference type="ARBA" id="ARBA00023029"/>
    </source>
</evidence>
<dbReference type="Pfam" id="PF01396">
    <property type="entry name" value="Zn_ribbon_Top1"/>
    <property type="match status" value="2"/>
</dbReference>
<evidence type="ECO:0000313" key="14">
    <source>
        <dbReference type="Proteomes" id="UP000070457"/>
    </source>
</evidence>
<dbReference type="GO" id="GO:0006265">
    <property type="term" value="P:DNA topological change"/>
    <property type="evidence" value="ECO:0007669"/>
    <property type="project" value="UniProtKB-UniRule"/>
</dbReference>
<dbReference type="Gene3D" id="1.10.290.10">
    <property type="entry name" value="Topoisomerase I, domain 4"/>
    <property type="match status" value="1"/>
</dbReference>
<dbReference type="Gene3D" id="3.40.50.140">
    <property type="match status" value="1"/>
</dbReference>
<evidence type="ECO:0000256" key="2">
    <source>
        <dbReference type="ARBA" id="ARBA00009446"/>
    </source>
</evidence>
<dbReference type="InterPro" id="IPR013824">
    <property type="entry name" value="Topo_IA_cen_sub1"/>
</dbReference>
<comment type="caution">
    <text evidence="13">The sequence shown here is derived from an EMBL/GenBank/DDBJ whole genome shotgun (WGS) entry which is preliminary data.</text>
</comment>
<dbReference type="NCBIfam" id="TIGR01051">
    <property type="entry name" value="topA_bact"/>
    <property type="match status" value="1"/>
</dbReference>
<evidence type="ECO:0000256" key="4">
    <source>
        <dbReference type="ARBA" id="ARBA00022771"/>
    </source>
</evidence>
<dbReference type="InterPro" id="IPR000380">
    <property type="entry name" value="Topo_IA"/>
</dbReference>
<dbReference type="SUPFAM" id="SSF57783">
    <property type="entry name" value="Zinc beta-ribbon"/>
    <property type="match status" value="1"/>
</dbReference>
<comment type="function">
    <text evidence="10">Releases the supercoiling and torsional tension of DNA, which is introduced during the DNA replication and transcription, by transiently cleaving and rejoining one strand of the DNA duplex. Introduces a single-strand break via transesterification at a target site in duplex DNA. The scissile phosphodiester is attacked by the catalytic tyrosine of the enzyme, resulting in the formation of a DNA-(5'-phosphotyrosyl)-enzyme intermediate and the expulsion of a 3'-OH DNA strand. The free DNA strand then undergoes passage around the unbroken strand, thus removing DNA supercoils. Finally, in the religation step, the DNA 3'-OH attacks the covalent intermediate to expel the active-site tyrosine and restore the DNA phosphodiester backbone.</text>
</comment>
<name>A0A136LYC4_9BACT</name>
<feature type="site" description="Interaction with DNA" evidence="10">
    <location>
        <position position="499"/>
    </location>
</feature>
<dbReference type="Pfam" id="PF01131">
    <property type="entry name" value="Topoisom_bac"/>
    <property type="match status" value="1"/>
</dbReference>
<evidence type="ECO:0000256" key="5">
    <source>
        <dbReference type="ARBA" id="ARBA00022833"/>
    </source>
</evidence>
<dbReference type="GO" id="GO:0003677">
    <property type="term" value="F:DNA binding"/>
    <property type="evidence" value="ECO:0007669"/>
    <property type="project" value="UniProtKB-KW"/>
</dbReference>
<keyword evidence="9 10" id="KW-0413">Isomerase</keyword>
<evidence type="ECO:0000259" key="12">
    <source>
        <dbReference type="PROSITE" id="PS52039"/>
    </source>
</evidence>
<dbReference type="InterPro" id="IPR013498">
    <property type="entry name" value="Topo_IA_Znf"/>
</dbReference>
<evidence type="ECO:0000313" key="13">
    <source>
        <dbReference type="EMBL" id="KXK26658.1"/>
    </source>
</evidence>
<dbReference type="PANTHER" id="PTHR42785">
    <property type="entry name" value="DNA TOPOISOMERASE, TYPE IA, CORE"/>
    <property type="match status" value="1"/>
</dbReference>
<feature type="site" description="Interaction with DNA" evidence="10">
    <location>
        <position position="316"/>
    </location>
</feature>
<gene>
    <name evidence="10 13" type="primary">topA</name>
    <name evidence="13" type="ORF">TR69_WS6001000665</name>
</gene>
<dbReference type="InterPro" id="IPR003602">
    <property type="entry name" value="Topo_IA_DNA-bd_dom"/>
</dbReference>
<comment type="similarity">
    <text evidence="2 10">Belongs to the type IA topoisomerase family.</text>
</comment>
<dbReference type="AlphaFoldDB" id="A0A136LYC4"/>
<dbReference type="InterPro" id="IPR013826">
    <property type="entry name" value="Topo_IA_cen_sub3"/>
</dbReference>
<evidence type="ECO:0000256" key="10">
    <source>
        <dbReference type="HAMAP-Rule" id="MF_00952"/>
    </source>
</evidence>
<reference evidence="13 14" key="1">
    <citation type="submission" date="2015-02" db="EMBL/GenBank/DDBJ databases">
        <title>Improved understanding of the partial-nitritation anammox process through 23 genomes representing the majority of the microbial community.</title>
        <authorList>
            <person name="Speth D.R."/>
            <person name="In T Zandt M."/>
            <person name="Guerrero Cruz S."/>
            <person name="Jetten M.S."/>
            <person name="Dutilh B.E."/>
        </authorList>
    </citation>
    <scope>NUCLEOTIDE SEQUENCE [LARGE SCALE GENOMIC DNA]</scope>
    <source>
        <strain evidence="13">OLB20</strain>
    </source>
</reference>
<dbReference type="GO" id="GO:0008270">
    <property type="term" value="F:zinc ion binding"/>
    <property type="evidence" value="ECO:0007669"/>
    <property type="project" value="UniProtKB-KW"/>
</dbReference>
<proteinExistence type="inferred from homology"/>
<dbReference type="InterPro" id="IPR034149">
    <property type="entry name" value="TOPRIM_TopoI"/>
</dbReference>
<protein>
    <recommendedName>
        <fullName evidence="10">DNA topoisomerase 1</fullName>
        <ecNumber evidence="10">5.6.2.1</ecNumber>
    </recommendedName>
    <alternativeName>
        <fullName evidence="10">DNA topoisomerase I</fullName>
    </alternativeName>
</protein>
<feature type="site" description="Interaction with DNA" evidence="10">
    <location>
        <position position="160"/>
    </location>
</feature>
<dbReference type="Gene3D" id="2.70.20.10">
    <property type="entry name" value="Topoisomerase I, domain 3"/>
    <property type="match status" value="1"/>
</dbReference>
<comment type="subunit">
    <text evidence="10">Monomer.</text>
</comment>
<evidence type="ECO:0000256" key="1">
    <source>
        <dbReference type="ARBA" id="ARBA00000213"/>
    </source>
</evidence>
<dbReference type="InterPro" id="IPR003601">
    <property type="entry name" value="Topo_IA_2"/>
</dbReference>
<keyword evidence="8 10" id="KW-0238">DNA-binding</keyword>
<dbReference type="GO" id="GO:0003917">
    <property type="term" value="F:DNA topoisomerase type I (single strand cut, ATP-independent) activity"/>
    <property type="evidence" value="ECO:0007669"/>
    <property type="project" value="UniProtKB-UniRule"/>
</dbReference>
<evidence type="ECO:0000256" key="8">
    <source>
        <dbReference type="ARBA" id="ARBA00023125"/>
    </source>
</evidence>
<dbReference type="STRING" id="1617426.TR69_WS6001000665"/>
<dbReference type="InterPro" id="IPR023405">
    <property type="entry name" value="Topo_IA_core_domain"/>
</dbReference>
<dbReference type="InterPro" id="IPR023406">
    <property type="entry name" value="Topo_IA_AS"/>
</dbReference>
<dbReference type="PROSITE" id="PS50880">
    <property type="entry name" value="TOPRIM"/>
    <property type="match status" value="1"/>
</dbReference>
<dbReference type="InterPro" id="IPR013825">
    <property type="entry name" value="Topo_IA_cen_sub2"/>
</dbReference>
<dbReference type="PROSITE" id="PS00396">
    <property type="entry name" value="TOPO_IA_1"/>
    <property type="match status" value="1"/>
</dbReference>
<dbReference type="HAMAP" id="MF_00952">
    <property type="entry name" value="Topoisom_1_prok"/>
    <property type="match status" value="1"/>
</dbReference>
<comment type="catalytic activity">
    <reaction evidence="1 10">
        <text>ATP-independent breakage of single-stranded DNA, followed by passage and rejoining.</text>
        <dbReference type="EC" id="5.6.2.1"/>
    </reaction>
</comment>
<keyword evidence="6" id="KW-0460">Magnesium</keyword>
<dbReference type="GO" id="GO:0005694">
    <property type="term" value="C:chromosome"/>
    <property type="evidence" value="ECO:0007669"/>
    <property type="project" value="InterPro"/>
</dbReference>
<dbReference type="InterPro" id="IPR013497">
    <property type="entry name" value="Topo_IA_cen"/>
</dbReference>
<dbReference type="InterPro" id="IPR028612">
    <property type="entry name" value="Topoisom_1_IA"/>
</dbReference>
<keyword evidence="3" id="KW-0479">Metal-binding</keyword>
<dbReference type="PATRIC" id="fig|1617426.3.peg.663"/>
<dbReference type="PROSITE" id="PS52039">
    <property type="entry name" value="TOPO_IA_2"/>
    <property type="match status" value="1"/>
</dbReference>
<dbReference type="SMART" id="SM00436">
    <property type="entry name" value="TOP1Bc"/>
    <property type="match status" value="1"/>
</dbReference>
<feature type="site" description="Interaction with DNA" evidence="10">
    <location>
        <position position="153"/>
    </location>
</feature>
<dbReference type="Proteomes" id="UP000070457">
    <property type="component" value="Unassembled WGS sequence"/>
</dbReference>
<organism evidence="13 14">
    <name type="scientific">candidate division WS6 bacterium OLB20</name>
    <dbReference type="NCBI Taxonomy" id="1617426"/>
    <lineage>
        <taxon>Bacteria</taxon>
        <taxon>Candidatus Dojkabacteria</taxon>
    </lineage>
</organism>
<dbReference type="EMBL" id="JYNZ01000003">
    <property type="protein sequence ID" value="KXK26658.1"/>
    <property type="molecule type" value="Genomic_DNA"/>
</dbReference>
<feature type="site" description="Interaction with DNA" evidence="10">
    <location>
        <position position="148"/>
    </location>
</feature>
<dbReference type="PANTHER" id="PTHR42785:SF1">
    <property type="entry name" value="DNA TOPOISOMERASE"/>
    <property type="match status" value="1"/>
</dbReference>
<dbReference type="InterPro" id="IPR006171">
    <property type="entry name" value="TOPRIM_dom"/>
</dbReference>
<evidence type="ECO:0000256" key="9">
    <source>
        <dbReference type="ARBA" id="ARBA00023235"/>
    </source>
</evidence>
<evidence type="ECO:0000256" key="6">
    <source>
        <dbReference type="ARBA" id="ARBA00022842"/>
    </source>
</evidence>
<dbReference type="CDD" id="cd00186">
    <property type="entry name" value="TOP1Ac"/>
    <property type="match status" value="1"/>
</dbReference>
<sequence length="743" mass="84194">MKLVIVESPSKAKTIEKYLGKDYKVLASKGHIADLPKSDLGVDIDNDFAPTYVVTKEASLEKLQQAFAKADELILAVDPDREGEAIGWHVAIQLEAINEKGDTISRGKPVKRIVFSEITKTAITDAVKHPREIDLNLVDAQQARRVLDRIVGYKLSPLLWKKIRFGLSAGRVQSVALKLIVDRERERDAFNPEEYWSLKALLHEKKRNGQPEVVINLSDDETHEFKEGMLFELFRYNGDKTDLTNQKQSEGIISDVLKADWIVSDITAKEQKRSPRPPFTTSTLQQAAANKYGMSAKQTMSIAQKLYEAGYITYMRTDSVNLSADALKQARNFIAKEWGEDYVPDNPRMYKTKSQSAQEAHEAIRPTQMSKTAAGLKLDAAASKIYTIIRNRALASQMQDARIEATQVVVDAGKAQFKLNGQRVLFPGYLAVYQDAVSEQIIPRLKTGQQLYPSQIAGLQHFTKPPARFSEASLIKELEANGIGRPSTYAPTISTIMARKYVEKEGRYLFPTDTGIVVTRLLEKHFPDVVDTGFTADMEEQLDEVAEGKLDWVKMMREFWTPFEKNLLVKEEEIKRDDFTVLGDSEFKCPVCDSAMVIKLGRYGRFHSCSRFPDCKGMRNIDGRTEAELAQEAYDEDFLKTYKPAPKTDDGRDYLLKNGRFGRFWAHPDYPKVKDAKPLEFTTAVFRKIYGTAPKTKDGKKMVLRNGRFGEFWAHPDYPDKKEVIRINKKEVAQKKKELGITA</sequence>
<accession>A0A136LYC4</accession>